<feature type="transmembrane region" description="Helical" evidence="10">
    <location>
        <begin position="152"/>
        <end position="173"/>
    </location>
</feature>
<gene>
    <name evidence="12" type="ORF">BDZ85DRAFT_258102</name>
</gene>
<dbReference type="InterPro" id="IPR011701">
    <property type="entry name" value="MFS"/>
</dbReference>
<feature type="compositionally biased region" description="Basic and acidic residues" evidence="9">
    <location>
        <begin position="1"/>
        <end position="16"/>
    </location>
</feature>
<dbReference type="InterPro" id="IPR036259">
    <property type="entry name" value="MFS_trans_sf"/>
</dbReference>
<evidence type="ECO:0000256" key="6">
    <source>
        <dbReference type="ARBA" id="ARBA00053977"/>
    </source>
</evidence>
<dbReference type="InterPro" id="IPR020846">
    <property type="entry name" value="MFS_dom"/>
</dbReference>
<organism evidence="12 13">
    <name type="scientific">Elsinoe ampelina</name>
    <dbReference type="NCBI Taxonomy" id="302913"/>
    <lineage>
        <taxon>Eukaryota</taxon>
        <taxon>Fungi</taxon>
        <taxon>Dikarya</taxon>
        <taxon>Ascomycota</taxon>
        <taxon>Pezizomycotina</taxon>
        <taxon>Dothideomycetes</taxon>
        <taxon>Dothideomycetidae</taxon>
        <taxon>Myriangiales</taxon>
        <taxon>Elsinoaceae</taxon>
        <taxon>Elsinoe</taxon>
    </lineage>
</organism>
<comment type="subcellular location">
    <subcellularLocation>
        <location evidence="1">Membrane</location>
        <topology evidence="1">Multi-pass membrane protein</topology>
    </subcellularLocation>
</comment>
<dbReference type="Gene3D" id="1.20.1250.20">
    <property type="entry name" value="MFS general substrate transporter like domains"/>
    <property type="match status" value="1"/>
</dbReference>
<feature type="transmembrane region" description="Helical" evidence="10">
    <location>
        <begin position="59"/>
        <end position="76"/>
    </location>
</feature>
<feature type="transmembrane region" description="Helical" evidence="10">
    <location>
        <begin position="429"/>
        <end position="451"/>
    </location>
</feature>
<dbReference type="GO" id="GO:0005886">
    <property type="term" value="C:plasma membrane"/>
    <property type="evidence" value="ECO:0007669"/>
    <property type="project" value="TreeGrafter"/>
</dbReference>
<evidence type="ECO:0000313" key="12">
    <source>
        <dbReference type="EMBL" id="KAF2225800.1"/>
    </source>
</evidence>
<feature type="transmembrane region" description="Helical" evidence="10">
    <location>
        <begin position="96"/>
        <end position="115"/>
    </location>
</feature>
<dbReference type="EMBL" id="ML992503">
    <property type="protein sequence ID" value="KAF2225800.1"/>
    <property type="molecule type" value="Genomic_DNA"/>
</dbReference>
<evidence type="ECO:0000256" key="2">
    <source>
        <dbReference type="ARBA" id="ARBA00022692"/>
    </source>
</evidence>
<evidence type="ECO:0000256" key="8">
    <source>
        <dbReference type="ARBA" id="ARBA00077167"/>
    </source>
</evidence>
<dbReference type="FunFam" id="1.20.1250.20:FF:000011">
    <property type="entry name" value="MFS multidrug transporter, putative"/>
    <property type="match status" value="1"/>
</dbReference>
<feature type="domain" description="Major facilitator superfamily (MFS) profile" evidence="11">
    <location>
        <begin position="61"/>
        <end position="490"/>
    </location>
</feature>
<evidence type="ECO:0000256" key="7">
    <source>
        <dbReference type="ARBA" id="ARBA00069139"/>
    </source>
</evidence>
<comment type="function">
    <text evidence="6">MFS transporter; part of the gene cluster that mediates the biosynthesis of cercosporin, a light-activated, non-host-selective toxin. The perylenequinone chromophore of cercosporin absorbs light energy to attain an electronically-activated triplet state and produces active oxygen species such as the hydroxyl radical, superoxide, hydrogen peroxide or singlet oxygen upon reaction with oxygen molecules. These reactive oxygen species cause damage to various cellular components including lipids, proteins and nucleic acids. Responsible for secretion and accumulation of cercosporin, but does not play any roles in self-protection against the toxicity of cercosporin.</text>
</comment>
<evidence type="ECO:0000259" key="11">
    <source>
        <dbReference type="PROSITE" id="PS50850"/>
    </source>
</evidence>
<feature type="transmembrane region" description="Helical" evidence="10">
    <location>
        <begin position="370"/>
        <end position="389"/>
    </location>
</feature>
<keyword evidence="3 10" id="KW-1133">Transmembrane helix</keyword>
<dbReference type="OrthoDB" id="6770063at2759"/>
<feature type="transmembrane region" description="Helical" evidence="10">
    <location>
        <begin position="329"/>
        <end position="349"/>
    </location>
</feature>
<evidence type="ECO:0000256" key="1">
    <source>
        <dbReference type="ARBA" id="ARBA00004141"/>
    </source>
</evidence>
<evidence type="ECO:0000256" key="3">
    <source>
        <dbReference type="ARBA" id="ARBA00022989"/>
    </source>
</evidence>
<dbReference type="Proteomes" id="UP000799538">
    <property type="component" value="Unassembled WGS sequence"/>
</dbReference>
<feature type="region of interest" description="Disordered" evidence="9">
    <location>
        <begin position="1"/>
        <end position="30"/>
    </location>
</feature>
<evidence type="ECO:0000313" key="13">
    <source>
        <dbReference type="Proteomes" id="UP000799538"/>
    </source>
</evidence>
<reference evidence="13" key="1">
    <citation type="journal article" date="2020" name="Stud. Mycol.">
        <title>101 Dothideomycetes genomes: A test case for predicting lifestyles and emergence of pathogens.</title>
        <authorList>
            <person name="Haridas S."/>
            <person name="Albert R."/>
            <person name="Binder M."/>
            <person name="Bloem J."/>
            <person name="LaButti K."/>
            <person name="Salamov A."/>
            <person name="Andreopoulos B."/>
            <person name="Baker S."/>
            <person name="Barry K."/>
            <person name="Bills G."/>
            <person name="Bluhm B."/>
            <person name="Cannon C."/>
            <person name="Castanera R."/>
            <person name="Culley D."/>
            <person name="Daum C."/>
            <person name="Ezra D."/>
            <person name="Gonzalez J."/>
            <person name="Henrissat B."/>
            <person name="Kuo A."/>
            <person name="Liang C."/>
            <person name="Lipzen A."/>
            <person name="Lutzoni F."/>
            <person name="Magnuson J."/>
            <person name="Mondo S."/>
            <person name="Nolan M."/>
            <person name="Ohm R."/>
            <person name="Pangilinan J."/>
            <person name="Park H.-J."/>
            <person name="Ramirez L."/>
            <person name="Alfaro M."/>
            <person name="Sun H."/>
            <person name="Tritt A."/>
            <person name="Yoshinaga Y."/>
            <person name="Zwiers L.-H."/>
            <person name="Turgeon B."/>
            <person name="Goodwin S."/>
            <person name="Spatafora J."/>
            <person name="Crous P."/>
            <person name="Grigoriev I."/>
        </authorList>
    </citation>
    <scope>NUCLEOTIDE SEQUENCE [LARGE SCALE GENOMIC DNA]</scope>
    <source>
        <strain evidence="13">CECT 20119</strain>
    </source>
</reference>
<dbReference type="PROSITE" id="PS50850">
    <property type="entry name" value="MFS"/>
    <property type="match status" value="1"/>
</dbReference>
<protein>
    <recommendedName>
        <fullName evidence="7">Cercosporin MFS transporter CTB4</fullName>
    </recommendedName>
    <alternativeName>
        <fullName evidence="8">Cercosporin toxin biosynthesis cluster protein 4</fullName>
    </alternativeName>
</protein>
<dbReference type="AlphaFoldDB" id="A0A6A6GJZ0"/>
<name>A0A6A6GJZ0_9PEZI</name>
<evidence type="ECO:0000256" key="9">
    <source>
        <dbReference type="SAM" id="MobiDB-lite"/>
    </source>
</evidence>
<keyword evidence="2 10" id="KW-0812">Transmembrane</keyword>
<feature type="transmembrane region" description="Helical" evidence="10">
    <location>
        <begin position="213"/>
        <end position="235"/>
    </location>
</feature>
<dbReference type="PANTHER" id="PTHR23502">
    <property type="entry name" value="MAJOR FACILITATOR SUPERFAMILY"/>
    <property type="match status" value="1"/>
</dbReference>
<evidence type="ECO:0000256" key="10">
    <source>
        <dbReference type="SAM" id="Phobius"/>
    </source>
</evidence>
<dbReference type="Pfam" id="PF07690">
    <property type="entry name" value="MFS_1"/>
    <property type="match status" value="1"/>
</dbReference>
<proteinExistence type="inferred from homology"/>
<dbReference type="SUPFAM" id="SSF103473">
    <property type="entry name" value="MFS general substrate transporter"/>
    <property type="match status" value="1"/>
</dbReference>
<feature type="transmembrane region" description="Helical" evidence="10">
    <location>
        <begin position="127"/>
        <end position="146"/>
    </location>
</feature>
<evidence type="ECO:0000256" key="4">
    <source>
        <dbReference type="ARBA" id="ARBA00023136"/>
    </source>
</evidence>
<evidence type="ECO:0000256" key="5">
    <source>
        <dbReference type="ARBA" id="ARBA00038347"/>
    </source>
</evidence>
<feature type="transmembrane region" description="Helical" evidence="10">
    <location>
        <begin position="285"/>
        <end position="309"/>
    </location>
</feature>
<keyword evidence="13" id="KW-1185">Reference proteome</keyword>
<dbReference type="PANTHER" id="PTHR23502:SF171">
    <property type="entry name" value="MAJOR FACILITATOR SUPERFAMILY (MFS) PROFILE DOMAIN-CONTAINING PROTEIN"/>
    <property type="match status" value="1"/>
</dbReference>
<feature type="transmembrane region" description="Helical" evidence="10">
    <location>
        <begin position="463"/>
        <end position="485"/>
    </location>
</feature>
<dbReference type="GO" id="GO:0022857">
    <property type="term" value="F:transmembrane transporter activity"/>
    <property type="evidence" value="ECO:0007669"/>
    <property type="project" value="InterPro"/>
</dbReference>
<keyword evidence="4 10" id="KW-0472">Membrane</keyword>
<comment type="similarity">
    <text evidence="5">Belongs to the major facilitator superfamily. CAR1 family.</text>
</comment>
<feature type="transmembrane region" description="Helical" evidence="10">
    <location>
        <begin position="395"/>
        <end position="417"/>
    </location>
</feature>
<sequence length="497" mass="55187">MPPHVEENRPSRHDTNEETPLLDENLSGRDAVDEDTRKLLKFEDGDETNPRNWPRRRKMVNVFVIAMMSILSPLASSAFTPGLQQIADDLGTDKNTVIGTTTGFVVCLGIGPLFLAPLSETYGRRNLYLICFGVFSLLQIPTALAPNIQTLIAMRTIAGFYGSVGIANGGGTISDMFTPNERASIYGWYLLGPLLGPTIGPVFGGVVVQRLNWRWIFFLLTIVCGINTLAGYFFLRESYAPIVLSKKKVELEKEEGVSGRYRVDGYDETPLGSKILRALSRPLRIFIQPIVVTMSVYQALVFGTTYSIYTNFQSIYQDRYGFNTEQVGLLYLGPGIGFLTAVWFLVPRIDTVYQNLTSKNGGKSKPEYRLPLANIGSVLIPISLFWFAWAVELHLHWSVSIIATFFYGLGQVMILNTVQNYYIDSFEKFAASAIAAGAVFRSLVGGVVPLFTPRLIEAIGVGWGISVFGFLSVVIAPAPILFYVFGQRIRERFAIEL</sequence>
<dbReference type="CDD" id="cd17323">
    <property type="entry name" value="MFS_Tpo1_MDR_like"/>
    <property type="match status" value="1"/>
</dbReference>
<accession>A0A6A6GJZ0</accession>
<feature type="transmembrane region" description="Helical" evidence="10">
    <location>
        <begin position="185"/>
        <end position="207"/>
    </location>
</feature>